<dbReference type="SUPFAM" id="SSF50969">
    <property type="entry name" value="YVTN repeat-like/Quinoprotein amine dehydrogenase"/>
    <property type="match status" value="1"/>
</dbReference>
<evidence type="ECO:0000256" key="7">
    <source>
        <dbReference type="ARBA" id="ARBA00023242"/>
    </source>
</evidence>
<evidence type="ECO:0000313" key="10">
    <source>
        <dbReference type="Proteomes" id="UP000007879"/>
    </source>
</evidence>
<keyword evidence="8" id="KW-0175">Coiled coil</keyword>
<dbReference type="AlphaFoldDB" id="A0A1X7UN76"/>
<dbReference type="GO" id="GO:0017056">
    <property type="term" value="F:structural constituent of nuclear pore"/>
    <property type="evidence" value="ECO:0007669"/>
    <property type="project" value="InterPro"/>
</dbReference>
<dbReference type="InterPro" id="IPR019321">
    <property type="entry name" value="Nucleoporin_Nup88"/>
</dbReference>
<name>A0A1X7UN76_AMPQE</name>
<evidence type="ECO:0000256" key="4">
    <source>
        <dbReference type="ARBA" id="ARBA00022927"/>
    </source>
</evidence>
<dbReference type="PANTHER" id="PTHR13257">
    <property type="entry name" value="NUCLEOPORIN NUP84-RELATED"/>
    <property type="match status" value="1"/>
</dbReference>
<evidence type="ECO:0000256" key="6">
    <source>
        <dbReference type="ARBA" id="ARBA00023132"/>
    </source>
</evidence>
<reference evidence="9" key="2">
    <citation type="submission" date="2017-05" db="UniProtKB">
        <authorList>
            <consortium name="EnsemblMetazoa"/>
        </authorList>
    </citation>
    <scope>IDENTIFICATION</scope>
</reference>
<reference evidence="10" key="1">
    <citation type="journal article" date="2010" name="Nature">
        <title>The Amphimedon queenslandica genome and the evolution of animal complexity.</title>
        <authorList>
            <person name="Srivastava M."/>
            <person name="Simakov O."/>
            <person name="Chapman J."/>
            <person name="Fahey B."/>
            <person name="Gauthier M.E."/>
            <person name="Mitros T."/>
            <person name="Richards G.S."/>
            <person name="Conaco C."/>
            <person name="Dacre M."/>
            <person name="Hellsten U."/>
            <person name="Larroux C."/>
            <person name="Putnam N.H."/>
            <person name="Stanke M."/>
            <person name="Adamska M."/>
            <person name="Darling A."/>
            <person name="Degnan S.M."/>
            <person name="Oakley T.H."/>
            <person name="Plachetzki D.C."/>
            <person name="Zhai Y."/>
            <person name="Adamski M."/>
            <person name="Calcino A."/>
            <person name="Cummins S.F."/>
            <person name="Goodstein D.M."/>
            <person name="Harris C."/>
            <person name="Jackson D.J."/>
            <person name="Leys S.P."/>
            <person name="Shu S."/>
            <person name="Woodcroft B.J."/>
            <person name="Vervoort M."/>
            <person name="Kosik K.S."/>
            <person name="Manning G."/>
            <person name="Degnan B.M."/>
            <person name="Rokhsar D.S."/>
        </authorList>
    </citation>
    <scope>NUCLEOTIDE SEQUENCE [LARGE SCALE GENOMIC DNA]</scope>
</reference>
<dbReference type="EnsemblMetazoa" id="XM_003387336.3">
    <property type="protein sequence ID" value="XP_003387384.1"/>
    <property type="gene ID" value="LOC100632038"/>
</dbReference>
<organism evidence="9">
    <name type="scientific">Amphimedon queenslandica</name>
    <name type="common">Sponge</name>
    <dbReference type="NCBI Taxonomy" id="400682"/>
    <lineage>
        <taxon>Eukaryota</taxon>
        <taxon>Metazoa</taxon>
        <taxon>Porifera</taxon>
        <taxon>Demospongiae</taxon>
        <taxon>Heteroscleromorpha</taxon>
        <taxon>Haplosclerida</taxon>
        <taxon>Niphatidae</taxon>
        <taxon>Amphimedon</taxon>
    </lineage>
</organism>
<dbReference type="GO" id="GO:0006606">
    <property type="term" value="P:protein import into nucleus"/>
    <property type="evidence" value="ECO:0007669"/>
    <property type="project" value="TreeGrafter"/>
</dbReference>
<protein>
    <recommendedName>
        <fullName evidence="11">Nucleoporin Nup88</fullName>
    </recommendedName>
</protein>
<proteinExistence type="predicted"/>
<evidence type="ECO:0000256" key="1">
    <source>
        <dbReference type="ARBA" id="ARBA00004567"/>
    </source>
</evidence>
<dbReference type="OrthoDB" id="341482at2759"/>
<keyword evidence="3" id="KW-0509">mRNA transport</keyword>
<keyword evidence="5" id="KW-0811">Translocation</keyword>
<dbReference type="InterPro" id="IPR037700">
    <property type="entry name" value="NUP88/NUP82"/>
</dbReference>
<dbReference type="PANTHER" id="PTHR13257:SF0">
    <property type="entry name" value="NUCLEAR PORE COMPLEX PROTEIN NUP88"/>
    <property type="match status" value="1"/>
</dbReference>
<dbReference type="GO" id="GO:0005643">
    <property type="term" value="C:nuclear pore"/>
    <property type="evidence" value="ECO:0007669"/>
    <property type="project" value="UniProtKB-SubCell"/>
</dbReference>
<dbReference type="GO" id="GO:0000055">
    <property type="term" value="P:ribosomal large subunit export from nucleus"/>
    <property type="evidence" value="ECO:0007669"/>
    <property type="project" value="InterPro"/>
</dbReference>
<comment type="subcellular location">
    <subcellularLocation>
        <location evidence="1">Nucleus</location>
        <location evidence="1">Nuclear pore complex</location>
    </subcellularLocation>
</comment>
<keyword evidence="4" id="KW-0653">Protein transport</keyword>
<sequence length="650" mass="72290">MSIASTGDWLEGKSWVTALPDHPLFEDFKDSPDSQYLLCETRGDLFVWDPEGYCLRTTNLKKLNADTQSEINEGPTEVYQKLNPTITPATHPHSLTPSPTGQHICIAGPQYVYIMELRRSRGPHGEFNSGVEETECRTVSVGDTIIRAHRLEVIQVEWSQEEDGIIAILTNDEMLRFFSISEPSVPRLILNISNKPSSGQHCVTLQEEGGMIGFSLSDGIAFLLQDQLDIQSIQLREGALISPPVPMYPFNEDNYNGNGRGLLLLPTQPPVLVVASSNGTILHCIFIQESDEVDEAILSVIEIISIADTDDCSVIKLIKDPVARNNYSIQTMTSIYYVHLPWIGNLENFTPDAPSFTATPSCNLVQLCRLEKEENKGIPVHIHDTIMVSDGLLGEAVLAVLSNGKCLSMKSHQDFIPIPITSNIASLESETDLSLPSEFVCQVQLLFQKASEQQLQFPPQDSFNTKLQKDCYEYLKQSVEVLRERYLIPQSKVKSLLENRVKLLANKRDRQVKELLKIGDDANELQNDNQMLDVKIKRLEQHCEQLTQKVEMIGCLVSKASPILSDAEKLLSKDLQTMQENLEGLRILLKKARAKLEVGLGKSTSPSKTGLSSTNMETVLATVTDNGSSIKESVQLVKELAGVMDVETVK</sequence>
<dbReference type="EnsemblMetazoa" id="Aqu2.1.28862_001">
    <property type="protein sequence ID" value="Aqu2.1.28862_001"/>
    <property type="gene ID" value="Aqu2.1.28862"/>
</dbReference>
<dbReference type="GO" id="GO:0000056">
    <property type="term" value="P:ribosomal small subunit export from nucleus"/>
    <property type="evidence" value="ECO:0007669"/>
    <property type="project" value="InterPro"/>
</dbReference>
<dbReference type="InParanoid" id="A0A1X7UN76"/>
<evidence type="ECO:0000313" key="9">
    <source>
        <dbReference type="EnsemblMetazoa" id="Aqu2.1.28862_001"/>
    </source>
</evidence>
<dbReference type="Pfam" id="PF10168">
    <property type="entry name" value="Nup88"/>
    <property type="match status" value="2"/>
</dbReference>
<evidence type="ECO:0000256" key="5">
    <source>
        <dbReference type="ARBA" id="ARBA00023010"/>
    </source>
</evidence>
<evidence type="ECO:0000256" key="8">
    <source>
        <dbReference type="SAM" id="Coils"/>
    </source>
</evidence>
<keyword evidence="2" id="KW-0813">Transport</keyword>
<feature type="coiled-coil region" evidence="8">
    <location>
        <begin position="522"/>
        <end position="549"/>
    </location>
</feature>
<dbReference type="GO" id="GO:0006406">
    <property type="term" value="P:mRNA export from nucleus"/>
    <property type="evidence" value="ECO:0007669"/>
    <property type="project" value="TreeGrafter"/>
</dbReference>
<keyword evidence="7" id="KW-0539">Nucleus</keyword>
<dbReference type="OMA" id="PIYVICE"/>
<dbReference type="eggNOG" id="KOG4460">
    <property type="taxonomic scope" value="Eukaryota"/>
</dbReference>
<dbReference type="STRING" id="400682.A0A1X7UN76"/>
<accession>A0A1X7UN76</accession>
<dbReference type="Proteomes" id="UP000007879">
    <property type="component" value="Unassembled WGS sequence"/>
</dbReference>
<dbReference type="KEGG" id="aqu:100632038"/>
<gene>
    <name evidence="9" type="primary">100632038</name>
</gene>
<keyword evidence="10" id="KW-1185">Reference proteome</keyword>
<evidence type="ECO:0008006" key="11">
    <source>
        <dbReference type="Google" id="ProtNLM"/>
    </source>
</evidence>
<dbReference type="InterPro" id="IPR011044">
    <property type="entry name" value="Quino_amine_DH_bsu"/>
</dbReference>
<keyword evidence="6" id="KW-0906">Nuclear pore complex</keyword>
<evidence type="ECO:0000256" key="3">
    <source>
        <dbReference type="ARBA" id="ARBA00022816"/>
    </source>
</evidence>
<evidence type="ECO:0000256" key="2">
    <source>
        <dbReference type="ARBA" id="ARBA00022448"/>
    </source>
</evidence>